<dbReference type="InterPro" id="IPR036703">
    <property type="entry name" value="MOB_kinase_act_sf"/>
</dbReference>
<feature type="binding site" evidence="6">
    <location>
        <position position="528"/>
    </location>
    <ligand>
        <name>Zn(2+)</name>
        <dbReference type="ChEBI" id="CHEBI:29105"/>
    </ligand>
</feature>
<feature type="transmembrane region" description="Helical" evidence="7">
    <location>
        <begin position="314"/>
        <end position="332"/>
    </location>
</feature>
<keyword evidence="4 7" id="KW-0472">Membrane</keyword>
<dbReference type="GO" id="GO:0005385">
    <property type="term" value="F:zinc ion transmembrane transporter activity"/>
    <property type="evidence" value="ECO:0007669"/>
    <property type="project" value="TreeGrafter"/>
</dbReference>
<accession>A0A915PKX0</accession>
<dbReference type="Gene3D" id="1.20.140.30">
    <property type="entry name" value="MOB kinase activator"/>
    <property type="match status" value="1"/>
</dbReference>
<dbReference type="GO" id="GO:0006882">
    <property type="term" value="P:intracellular zinc ion homeostasis"/>
    <property type="evidence" value="ECO:0007669"/>
    <property type="project" value="TreeGrafter"/>
</dbReference>
<protein>
    <submittedName>
        <fullName evidence="10">Uncharacterized protein</fullName>
    </submittedName>
</protein>
<evidence type="ECO:0000256" key="8">
    <source>
        <dbReference type="SAM" id="SignalP"/>
    </source>
</evidence>
<evidence type="ECO:0000256" key="3">
    <source>
        <dbReference type="ARBA" id="ARBA00022989"/>
    </source>
</evidence>
<proteinExistence type="inferred from homology"/>
<evidence type="ECO:0000313" key="9">
    <source>
        <dbReference type="Proteomes" id="UP000887581"/>
    </source>
</evidence>
<dbReference type="InterPro" id="IPR005301">
    <property type="entry name" value="MOB_kinase_act_fam"/>
</dbReference>
<keyword evidence="6" id="KW-0862">Zinc</keyword>
<feature type="transmembrane region" description="Helical" evidence="7">
    <location>
        <begin position="220"/>
        <end position="243"/>
    </location>
</feature>
<feature type="signal peptide" evidence="8">
    <location>
        <begin position="1"/>
        <end position="25"/>
    </location>
</feature>
<dbReference type="Pfam" id="PF02535">
    <property type="entry name" value="Zip"/>
    <property type="match status" value="2"/>
</dbReference>
<keyword evidence="6" id="KW-0479">Metal-binding</keyword>
<dbReference type="InterPro" id="IPR003689">
    <property type="entry name" value="ZIP"/>
</dbReference>
<organism evidence="9 10">
    <name type="scientific">Setaria digitata</name>
    <dbReference type="NCBI Taxonomy" id="48799"/>
    <lineage>
        <taxon>Eukaryota</taxon>
        <taxon>Metazoa</taxon>
        <taxon>Ecdysozoa</taxon>
        <taxon>Nematoda</taxon>
        <taxon>Chromadorea</taxon>
        <taxon>Rhabditida</taxon>
        <taxon>Spirurina</taxon>
        <taxon>Spiruromorpha</taxon>
        <taxon>Filarioidea</taxon>
        <taxon>Setariidae</taxon>
        <taxon>Setaria</taxon>
    </lineage>
</organism>
<evidence type="ECO:0000256" key="6">
    <source>
        <dbReference type="PIRSR" id="PIRSR605301-1"/>
    </source>
</evidence>
<evidence type="ECO:0000256" key="5">
    <source>
        <dbReference type="ARBA" id="ARBA00038485"/>
    </source>
</evidence>
<dbReference type="WBParaSite" id="sdigi.contig231.g6431.t1">
    <property type="protein sequence ID" value="sdigi.contig231.g6431.t1"/>
    <property type="gene ID" value="sdigi.contig231.g6431"/>
</dbReference>
<dbReference type="Proteomes" id="UP000887581">
    <property type="component" value="Unplaced"/>
</dbReference>
<comment type="subcellular location">
    <subcellularLocation>
        <location evidence="1">Membrane</location>
        <topology evidence="1">Multi-pass membrane protein</topology>
    </subcellularLocation>
</comment>
<feature type="binding site" evidence="6">
    <location>
        <position position="610"/>
    </location>
    <ligand>
        <name>Zn(2+)</name>
        <dbReference type="ChEBI" id="CHEBI:29105"/>
    </ligand>
</feature>
<feature type="chain" id="PRO_5036997812" evidence="8">
    <location>
        <begin position="26"/>
        <end position="643"/>
    </location>
</feature>
<feature type="binding site" evidence="6">
    <location>
        <position position="615"/>
    </location>
    <ligand>
        <name>Zn(2+)</name>
        <dbReference type="ChEBI" id="CHEBI:29105"/>
    </ligand>
</feature>
<sequence>MDNLADRSILQLFVTILLLPASVQQVFFEQQLNQLPAPDLGGHDVLPEMFLTALKKSGGDLNTGSDMPPDTLVDPDGRIVAFSRRWEQKHVKELQGKKQLLEEIAEKNGKKIVSLNTYLWTVLGCICIVACGIVPAFVLPYDSRKFLQSNYGRRSLHLLLSFAVGSLIGDVFLHLLPAVWADAQVDRLTAGVWTTAGVSFCFVLEKLCSTSESSQRRMCAILNLIANFMDNFTHGLAIGGSFLTDPKLGLLTTFSIVIHELPHEISDFAILLRANFSRWSAIQAQLLTAVGGAVGACAALLLHSEYATNGASQSILPFTAGGFINIALAQILPELMKETDSSEYSAPSPVQSSSYHAKCASCPDGKCRVVRCRMFAEAEMQVPRYRCTESSGSHLLSSKLISCCHYGCKESISLPVEFVQRRTAVKWTECDGKTPLIGYMRKVTLSMSMTRERFCSTPHTFRPKKKFPVGTLRYNLHKQAQATLHSGLDLKRAVRLPPNENFEDWLAVHTVDFFNRINLLYGIISDVCTAKSCPTMSGGPRYEYLWQDGISYKKPTRLPAPEYIFLLMDWIEIRINNETIFPSSTEVPFPRDFRQTCKKILTRLFRVFVHIYIHHFDRLSQLGAKEMTERLIISSGSRRIRVD</sequence>
<comment type="similarity">
    <text evidence="5">Belongs to the ZIP transporter (TC 2.A.5) family. KE4/Catsup subfamily.</text>
</comment>
<dbReference type="PANTHER" id="PTHR16950">
    <property type="entry name" value="ZINC TRANSPORTER SLC39A7 HISTIDINE-RICH MEMBRANE PROTEIN KE4"/>
    <property type="match status" value="1"/>
</dbReference>
<dbReference type="GO" id="GO:0016020">
    <property type="term" value="C:membrane"/>
    <property type="evidence" value="ECO:0007669"/>
    <property type="project" value="UniProtKB-SubCell"/>
</dbReference>
<feature type="transmembrane region" description="Helical" evidence="7">
    <location>
        <begin position="282"/>
        <end position="302"/>
    </location>
</feature>
<name>A0A915PKX0_9BILA</name>
<dbReference type="SUPFAM" id="SSF101152">
    <property type="entry name" value="Mob1/phocein"/>
    <property type="match status" value="1"/>
</dbReference>
<dbReference type="SMART" id="SM01388">
    <property type="entry name" value="Mob1_phocein"/>
    <property type="match status" value="1"/>
</dbReference>
<reference evidence="10" key="1">
    <citation type="submission" date="2022-11" db="UniProtKB">
        <authorList>
            <consortium name="WormBaseParasite"/>
        </authorList>
    </citation>
    <scope>IDENTIFICATION</scope>
</reference>
<evidence type="ECO:0000256" key="4">
    <source>
        <dbReference type="ARBA" id="ARBA00023136"/>
    </source>
</evidence>
<feature type="transmembrane region" description="Helical" evidence="7">
    <location>
        <begin position="188"/>
        <end position="208"/>
    </location>
</feature>
<dbReference type="Pfam" id="PF03637">
    <property type="entry name" value="Mob1_phocein"/>
    <property type="match status" value="1"/>
</dbReference>
<evidence type="ECO:0000256" key="7">
    <source>
        <dbReference type="SAM" id="Phobius"/>
    </source>
</evidence>
<feature type="transmembrane region" description="Helical" evidence="7">
    <location>
        <begin position="158"/>
        <end position="176"/>
    </location>
</feature>
<feature type="binding site" evidence="6">
    <location>
        <position position="533"/>
    </location>
    <ligand>
        <name>Zn(2+)</name>
        <dbReference type="ChEBI" id="CHEBI:29105"/>
    </ligand>
</feature>
<dbReference type="AlphaFoldDB" id="A0A915PKX0"/>
<evidence type="ECO:0000256" key="2">
    <source>
        <dbReference type="ARBA" id="ARBA00022692"/>
    </source>
</evidence>
<keyword evidence="3 7" id="KW-1133">Transmembrane helix</keyword>
<keyword evidence="8" id="KW-0732">Signal</keyword>
<evidence type="ECO:0000256" key="1">
    <source>
        <dbReference type="ARBA" id="ARBA00004141"/>
    </source>
</evidence>
<keyword evidence="2 7" id="KW-0812">Transmembrane</keyword>
<evidence type="ECO:0000313" key="10">
    <source>
        <dbReference type="WBParaSite" id="sdigi.contig231.g6431.t1"/>
    </source>
</evidence>
<dbReference type="PANTHER" id="PTHR16950:SF16">
    <property type="entry name" value="ZINC TRANSPORTER ZIP13"/>
    <property type="match status" value="1"/>
</dbReference>
<keyword evidence="9" id="KW-1185">Reference proteome</keyword>
<feature type="transmembrane region" description="Helical" evidence="7">
    <location>
        <begin position="118"/>
        <end position="138"/>
    </location>
</feature>